<dbReference type="Gene3D" id="1.10.357.140">
    <property type="entry name" value="UbiA prenyltransferase"/>
    <property type="match status" value="1"/>
</dbReference>
<name>A0ABN2XRE7_9ACTN</name>
<dbReference type="InterPro" id="IPR050475">
    <property type="entry name" value="Prenyltransferase_related"/>
</dbReference>
<gene>
    <name evidence="6" type="ORF">GCM10009726_35610</name>
</gene>
<dbReference type="EMBL" id="BAAAMQ010000017">
    <property type="protein sequence ID" value="GAA2116250.1"/>
    <property type="molecule type" value="Genomic_DNA"/>
</dbReference>
<feature type="transmembrane region" description="Helical" evidence="5">
    <location>
        <begin position="254"/>
        <end position="279"/>
    </location>
</feature>
<reference evidence="6 7" key="1">
    <citation type="journal article" date="2019" name="Int. J. Syst. Evol. Microbiol.">
        <title>The Global Catalogue of Microorganisms (GCM) 10K type strain sequencing project: providing services to taxonomists for standard genome sequencing and annotation.</title>
        <authorList>
            <consortium name="The Broad Institute Genomics Platform"/>
            <consortium name="The Broad Institute Genome Sequencing Center for Infectious Disease"/>
            <person name="Wu L."/>
            <person name="Ma J."/>
        </authorList>
    </citation>
    <scope>NUCLEOTIDE SEQUENCE [LARGE SCALE GENOMIC DNA]</scope>
    <source>
        <strain evidence="6 7">JCM 13813</strain>
    </source>
</reference>
<keyword evidence="3 5" id="KW-1133">Transmembrane helix</keyword>
<evidence type="ECO:0000256" key="1">
    <source>
        <dbReference type="ARBA" id="ARBA00004141"/>
    </source>
</evidence>
<protein>
    <submittedName>
        <fullName evidence="6">UbiA family prenyltransferase</fullName>
    </submittedName>
</protein>
<keyword evidence="7" id="KW-1185">Reference proteome</keyword>
<dbReference type="InterPro" id="IPR044878">
    <property type="entry name" value="UbiA_sf"/>
</dbReference>
<feature type="transmembrane region" description="Helical" evidence="5">
    <location>
        <begin position="214"/>
        <end position="234"/>
    </location>
</feature>
<proteinExistence type="predicted"/>
<dbReference type="Pfam" id="PF01040">
    <property type="entry name" value="UbiA"/>
    <property type="match status" value="1"/>
</dbReference>
<evidence type="ECO:0000256" key="2">
    <source>
        <dbReference type="ARBA" id="ARBA00022692"/>
    </source>
</evidence>
<organism evidence="6 7">
    <name type="scientific">Nocardioides furvisabuli</name>
    <dbReference type="NCBI Taxonomy" id="375542"/>
    <lineage>
        <taxon>Bacteria</taxon>
        <taxon>Bacillati</taxon>
        <taxon>Actinomycetota</taxon>
        <taxon>Actinomycetes</taxon>
        <taxon>Propionibacteriales</taxon>
        <taxon>Nocardioidaceae</taxon>
        <taxon>Nocardioides</taxon>
    </lineage>
</organism>
<sequence>MTLPAAGDLAELVRLPAALTVPGDAWSGAVWSGTGGGGAFMPLGSVLLYWSGMALNDWSDREVDALERPERVIPTGRVSAGAALGVAATLGAAGLAATALVGGRRALRTSVPLAALIATYDVLAKDSAAGPLVMAATRGLDVLLGAAGSPAAAAGPAASVAVHTVGVTALSRGEVHGAAPATAIGALVATGTALGLLVATAVGDDVRSDHRRVAIGFAVLYGVAVGVPQSRALAVPDAARVRAATGAGIGGLTLLQAGWLAAGGRLLPAFLVATAAPLLRRAARKVSPT</sequence>
<dbReference type="PANTHER" id="PTHR42723">
    <property type="entry name" value="CHLOROPHYLL SYNTHASE"/>
    <property type="match status" value="1"/>
</dbReference>
<evidence type="ECO:0000313" key="7">
    <source>
        <dbReference type="Proteomes" id="UP001501161"/>
    </source>
</evidence>
<keyword evidence="2 5" id="KW-0812">Transmembrane</keyword>
<comment type="caution">
    <text evidence="6">The sequence shown here is derived from an EMBL/GenBank/DDBJ whole genome shotgun (WGS) entry which is preliminary data.</text>
</comment>
<dbReference type="InterPro" id="IPR000537">
    <property type="entry name" value="UbiA_prenyltransferase"/>
</dbReference>
<feature type="transmembrane region" description="Helical" evidence="5">
    <location>
        <begin position="29"/>
        <end position="50"/>
    </location>
</feature>
<evidence type="ECO:0000256" key="5">
    <source>
        <dbReference type="SAM" id="Phobius"/>
    </source>
</evidence>
<evidence type="ECO:0000256" key="4">
    <source>
        <dbReference type="ARBA" id="ARBA00023136"/>
    </source>
</evidence>
<dbReference type="PANTHER" id="PTHR42723:SF1">
    <property type="entry name" value="CHLOROPHYLL SYNTHASE, CHLOROPLASTIC"/>
    <property type="match status" value="1"/>
</dbReference>
<accession>A0ABN2XRE7</accession>
<evidence type="ECO:0000256" key="3">
    <source>
        <dbReference type="ARBA" id="ARBA00022989"/>
    </source>
</evidence>
<dbReference type="CDD" id="cd13964">
    <property type="entry name" value="PT_UbiA_1"/>
    <property type="match status" value="1"/>
</dbReference>
<feature type="transmembrane region" description="Helical" evidence="5">
    <location>
        <begin position="78"/>
        <end position="101"/>
    </location>
</feature>
<keyword evidence="4 5" id="KW-0472">Membrane</keyword>
<evidence type="ECO:0000313" key="6">
    <source>
        <dbReference type="EMBL" id="GAA2116250.1"/>
    </source>
</evidence>
<feature type="transmembrane region" description="Helical" evidence="5">
    <location>
        <begin position="181"/>
        <end position="202"/>
    </location>
</feature>
<dbReference type="Proteomes" id="UP001501161">
    <property type="component" value="Unassembled WGS sequence"/>
</dbReference>
<dbReference type="NCBIfam" id="NF045897">
    <property type="entry name" value="SCO3242_trans"/>
    <property type="match status" value="1"/>
</dbReference>
<comment type="subcellular location">
    <subcellularLocation>
        <location evidence="1">Membrane</location>
        <topology evidence="1">Multi-pass membrane protein</topology>
    </subcellularLocation>
</comment>